<proteinExistence type="predicted"/>
<keyword evidence="1" id="KW-0472">Membrane</keyword>
<sequence length="406" mass="42809">MSTHVVEVGPNSIRELCCSGAAVDDDGEMVRAAFDSIDDPVALLDLRPVSVDWLWRTVLGSHACGGSERAIVVHPSWWAPTRIARVGAAADTVAGEVALRPRSWLLIQASPLKAQHATVVVEIADCFVVITGAAVVAESRCGEPELVAQAVMRSVREMTSDVAAAVVIDAPDTVAGAGALAAMIADGLRAGDRISAVHVDDARLRQLAAQTIADESTGRPCSDEAARPGYRRYRGLVLLAMLLIVAVSGALLPGGHRAPAGEGMPMTFLVEGHVALEVPAQWPMQRVVGGPGSARVQVTSPSDPEVALHVTQSRVAVANLSATAESLKRAIDAEPTGVFVDFNPVGASADRPAVTYRERRPGHDIQWIVLVDKAVRISIGCQSRHGRDDAVRQVCERAVRSARAVS</sequence>
<dbReference type="NCBIfam" id="TIGR03931">
    <property type="entry name" value="T7SS_Rv3446c"/>
    <property type="match status" value="1"/>
</dbReference>
<feature type="transmembrane region" description="Helical" evidence="1">
    <location>
        <begin position="236"/>
        <end position="255"/>
    </location>
</feature>
<gene>
    <name evidence="2" type="ORF">M5I08_20955</name>
</gene>
<keyword evidence="1" id="KW-0812">Transmembrane</keyword>
<accession>A0ABY4QKZ2</accession>
<dbReference type="InterPro" id="IPR023840">
    <property type="entry name" value="T7SS_Rv3446c"/>
</dbReference>
<dbReference type="Proteomes" id="UP001056610">
    <property type="component" value="Chromosome"/>
</dbReference>
<protein>
    <submittedName>
        <fullName evidence="2">Type VII secretion-associated protein</fullName>
    </submittedName>
</protein>
<dbReference type="EMBL" id="CP097320">
    <property type="protein sequence ID" value="UQX10506.1"/>
    <property type="molecule type" value="Genomic_DNA"/>
</dbReference>
<evidence type="ECO:0000313" key="3">
    <source>
        <dbReference type="Proteomes" id="UP001056610"/>
    </source>
</evidence>
<dbReference type="RefSeq" id="WP_219067894.1">
    <property type="nucleotide sequence ID" value="NZ_CAJUXY010000026.1"/>
</dbReference>
<reference evidence="2" key="1">
    <citation type="submission" date="2022-05" db="EMBL/GenBank/DDBJ databases">
        <title>A methanotrophic Mycobacterium dominates a cave microbial ecosystem.</title>
        <authorList>
            <person name="Van Spanning R.J.M."/>
            <person name="Guan Q."/>
            <person name="Melkonian C."/>
            <person name="Gallant J."/>
            <person name="Polerecky L."/>
            <person name="Flot J.-F."/>
            <person name="Brandt B.W."/>
            <person name="Braster M."/>
            <person name="Iturbe Espinoza P."/>
            <person name="Aerts J."/>
            <person name="Meima-Franke M."/>
            <person name="Piersma S.R."/>
            <person name="Bunduc C."/>
            <person name="Ummels R."/>
            <person name="Pain A."/>
            <person name="Fleming E.J."/>
            <person name="van der Wel N."/>
            <person name="Gherman V.D."/>
            <person name="Sarbu S.M."/>
            <person name="Bodelier P.L.E."/>
            <person name="Bitter W."/>
        </authorList>
    </citation>
    <scope>NUCLEOTIDE SEQUENCE</scope>
    <source>
        <strain evidence="2">Sulfur Cave</strain>
    </source>
</reference>
<organism evidence="2 3">
    <name type="scientific">Candidatus Mycobacterium methanotrophicum</name>
    <dbReference type="NCBI Taxonomy" id="2943498"/>
    <lineage>
        <taxon>Bacteria</taxon>
        <taxon>Bacillati</taxon>
        <taxon>Actinomycetota</taxon>
        <taxon>Actinomycetes</taxon>
        <taxon>Mycobacteriales</taxon>
        <taxon>Mycobacteriaceae</taxon>
        <taxon>Mycobacterium</taxon>
    </lineage>
</organism>
<evidence type="ECO:0000313" key="2">
    <source>
        <dbReference type="EMBL" id="UQX10506.1"/>
    </source>
</evidence>
<keyword evidence="1" id="KW-1133">Transmembrane helix</keyword>
<evidence type="ECO:0000256" key="1">
    <source>
        <dbReference type="SAM" id="Phobius"/>
    </source>
</evidence>
<name>A0ABY4QKZ2_9MYCO</name>
<keyword evidence="3" id="KW-1185">Reference proteome</keyword>